<proteinExistence type="predicted"/>
<evidence type="ECO:0000313" key="1">
    <source>
        <dbReference type="EMBL" id="EPB78205.1"/>
    </source>
</evidence>
<reference evidence="1 2" key="1">
    <citation type="submission" date="2013-05" db="EMBL/GenBank/DDBJ databases">
        <title>Draft genome of the parasitic nematode Anyclostoma ceylanicum.</title>
        <authorList>
            <person name="Mitreva M."/>
        </authorList>
    </citation>
    <scope>NUCLEOTIDE SEQUENCE [LARGE SCALE GENOMIC DNA]</scope>
</reference>
<protein>
    <submittedName>
        <fullName evidence="1">Uncharacterized protein</fullName>
    </submittedName>
</protein>
<name>A0A0D6M1N3_9BILA</name>
<accession>A0A0D6M1N3</accession>
<sequence>MRSRKGLRQWTNRISSTKESRSVTLFALKSGGESGLDEWMDDEDREDMFEQQSPCSQVHISVQRDRANTFGSL</sequence>
<evidence type="ECO:0000313" key="2">
    <source>
        <dbReference type="Proteomes" id="UP000054495"/>
    </source>
</evidence>
<keyword evidence="2" id="KW-1185">Reference proteome</keyword>
<dbReference type="Proteomes" id="UP000054495">
    <property type="component" value="Unassembled WGS sequence"/>
</dbReference>
<dbReference type="EMBL" id="KE124817">
    <property type="protein sequence ID" value="EPB78205.1"/>
    <property type="molecule type" value="Genomic_DNA"/>
</dbReference>
<gene>
    <name evidence="1" type="ORF">ANCCEY_02673</name>
</gene>
<dbReference type="AlphaFoldDB" id="A0A0D6M1N3"/>
<organism evidence="1 2">
    <name type="scientific">Ancylostoma ceylanicum</name>
    <dbReference type="NCBI Taxonomy" id="53326"/>
    <lineage>
        <taxon>Eukaryota</taxon>
        <taxon>Metazoa</taxon>
        <taxon>Ecdysozoa</taxon>
        <taxon>Nematoda</taxon>
        <taxon>Chromadorea</taxon>
        <taxon>Rhabditida</taxon>
        <taxon>Rhabditina</taxon>
        <taxon>Rhabditomorpha</taxon>
        <taxon>Strongyloidea</taxon>
        <taxon>Ancylostomatidae</taxon>
        <taxon>Ancylostomatinae</taxon>
        <taxon>Ancylostoma</taxon>
    </lineage>
</organism>